<comment type="caution">
    <text evidence="1">The sequence shown here is derived from an EMBL/GenBank/DDBJ whole genome shotgun (WGS) entry which is preliminary data.</text>
</comment>
<protein>
    <submittedName>
        <fullName evidence="1">Uncharacterized protein</fullName>
    </submittedName>
</protein>
<name>A0ACC3BPS5_PYRYE</name>
<reference evidence="1" key="1">
    <citation type="submission" date="2019-11" db="EMBL/GenBank/DDBJ databases">
        <title>Nori genome reveals adaptations in red seaweeds to the harsh intertidal environment.</title>
        <authorList>
            <person name="Wang D."/>
            <person name="Mao Y."/>
        </authorList>
    </citation>
    <scope>NUCLEOTIDE SEQUENCE</scope>
    <source>
        <tissue evidence="1">Gametophyte</tissue>
    </source>
</reference>
<gene>
    <name evidence="1" type="ORF">I4F81_002339</name>
</gene>
<accession>A0ACC3BPS5</accession>
<evidence type="ECO:0000313" key="1">
    <source>
        <dbReference type="EMBL" id="KAK1859745.1"/>
    </source>
</evidence>
<keyword evidence="2" id="KW-1185">Reference proteome</keyword>
<dbReference type="EMBL" id="CM020618">
    <property type="protein sequence ID" value="KAK1859745.1"/>
    <property type="molecule type" value="Genomic_DNA"/>
</dbReference>
<sequence length="312" mass="30643">MVVGAKGAGKSMAVRYIVNALLGGGGAPRGVVLVDADVGQPEAGPPGVVGATVVTAPLLGGPPAHNRGRGGVWVGDVAARGDGRGVAAAVRRAVAAGLALATSGGGDGSGEAPPNGPGIPAAAVAVVGAAVAVGVVAARGVVRVPTAEAAAAAATPRRRSPPGTNFHSIAYAPFQGSPGRTCPPFRPADGGDFCLPPERVAADMARLHALTPRVRTYSAVCDAANRVIYDAARAGGMTVDAGVWVGADAAAVDREVALIGAALADGYGDVIRTIWRRWAPSPFPGGADYAWGLLDCARGDKGGGVPPPTQGV</sequence>
<dbReference type="Proteomes" id="UP000798662">
    <property type="component" value="Chromosome 1"/>
</dbReference>
<organism evidence="1 2">
    <name type="scientific">Pyropia yezoensis</name>
    <name type="common">Susabi-nori</name>
    <name type="synonym">Porphyra yezoensis</name>
    <dbReference type="NCBI Taxonomy" id="2788"/>
    <lineage>
        <taxon>Eukaryota</taxon>
        <taxon>Rhodophyta</taxon>
        <taxon>Bangiophyceae</taxon>
        <taxon>Bangiales</taxon>
        <taxon>Bangiaceae</taxon>
        <taxon>Pyropia</taxon>
    </lineage>
</organism>
<evidence type="ECO:0000313" key="2">
    <source>
        <dbReference type="Proteomes" id="UP000798662"/>
    </source>
</evidence>
<proteinExistence type="predicted"/>